<reference evidence="1 2" key="1">
    <citation type="submission" date="2024-02" db="EMBL/GenBank/DDBJ databases">
        <authorList>
            <person name="Chen Y."/>
            <person name="Shah S."/>
            <person name="Dougan E. K."/>
            <person name="Thang M."/>
            <person name="Chan C."/>
        </authorList>
    </citation>
    <scope>NUCLEOTIDE SEQUENCE [LARGE SCALE GENOMIC DNA]</scope>
</reference>
<protein>
    <submittedName>
        <fullName evidence="1">Uncharacterized protein</fullName>
    </submittedName>
</protein>
<name>A0ABP0JFW3_9DINO</name>
<dbReference type="EMBL" id="CAXAMM010007113">
    <property type="protein sequence ID" value="CAK9013261.1"/>
    <property type="molecule type" value="Genomic_DNA"/>
</dbReference>
<keyword evidence="2" id="KW-1185">Reference proteome</keyword>
<evidence type="ECO:0000313" key="2">
    <source>
        <dbReference type="Proteomes" id="UP001642464"/>
    </source>
</evidence>
<sequence>MRPHQYLHLIDRRFQIRHRWFLSSESLRPSPTPRPFCHVQCAKRVGLACQSDRVDRVGDFASQIRWATSPSSSARFVKELSTLHVRRPDGKPPKCISFFSQYLSASALAFLEGHCNGSLCKPWARVSL</sequence>
<dbReference type="Proteomes" id="UP001642464">
    <property type="component" value="Unassembled WGS sequence"/>
</dbReference>
<comment type="caution">
    <text evidence="1">The sequence shown here is derived from an EMBL/GenBank/DDBJ whole genome shotgun (WGS) entry which is preliminary data.</text>
</comment>
<evidence type="ECO:0000313" key="1">
    <source>
        <dbReference type="EMBL" id="CAK9013261.1"/>
    </source>
</evidence>
<organism evidence="1 2">
    <name type="scientific">Durusdinium trenchii</name>
    <dbReference type="NCBI Taxonomy" id="1381693"/>
    <lineage>
        <taxon>Eukaryota</taxon>
        <taxon>Sar</taxon>
        <taxon>Alveolata</taxon>
        <taxon>Dinophyceae</taxon>
        <taxon>Suessiales</taxon>
        <taxon>Symbiodiniaceae</taxon>
        <taxon>Durusdinium</taxon>
    </lineage>
</organism>
<gene>
    <name evidence="1" type="ORF">SCF082_LOCUS11855</name>
</gene>
<proteinExistence type="predicted"/>
<accession>A0ABP0JFW3</accession>